<name>A0A5B7EXU2_PORTR</name>
<dbReference type="Proteomes" id="UP000324222">
    <property type="component" value="Unassembled WGS sequence"/>
</dbReference>
<accession>A0A5B7EXU2</accession>
<dbReference type="AlphaFoldDB" id="A0A5B7EXU2"/>
<proteinExistence type="predicted"/>
<evidence type="ECO:0000313" key="2">
    <source>
        <dbReference type="EMBL" id="MPC37663.1"/>
    </source>
</evidence>
<sequence length="238" mass="26050">MRRVKEREGKRGLTRVLPGAVRVGGRGRGMQTLGPLTREAYNAHLKPRVLLLDARRGEVARADGCENHRVVNRGGCEEPRLAAGGTAPGTCLQVRCSGLLKAKASLPVSDLRLNGDGWHRCVCKVGQTLETFMSVGVVLHMLPLESTHPCPAKPASQHHYITGTQDTARHAPQESRLPARSPRRVTRSTRRSLFYTACLVSGRRDPSPGLHTGHYHGIVTRGGRLVSRRYRATEIPLG</sequence>
<organism evidence="2 3">
    <name type="scientific">Portunus trituberculatus</name>
    <name type="common">Swimming crab</name>
    <name type="synonym">Neptunus trituberculatus</name>
    <dbReference type="NCBI Taxonomy" id="210409"/>
    <lineage>
        <taxon>Eukaryota</taxon>
        <taxon>Metazoa</taxon>
        <taxon>Ecdysozoa</taxon>
        <taxon>Arthropoda</taxon>
        <taxon>Crustacea</taxon>
        <taxon>Multicrustacea</taxon>
        <taxon>Malacostraca</taxon>
        <taxon>Eumalacostraca</taxon>
        <taxon>Eucarida</taxon>
        <taxon>Decapoda</taxon>
        <taxon>Pleocyemata</taxon>
        <taxon>Brachyura</taxon>
        <taxon>Eubrachyura</taxon>
        <taxon>Portunoidea</taxon>
        <taxon>Portunidae</taxon>
        <taxon>Portuninae</taxon>
        <taxon>Portunus</taxon>
    </lineage>
</organism>
<protein>
    <submittedName>
        <fullName evidence="2">Uncharacterized protein</fullName>
    </submittedName>
</protein>
<keyword evidence="3" id="KW-1185">Reference proteome</keyword>
<gene>
    <name evidence="2" type="ORF">E2C01_031150</name>
</gene>
<comment type="caution">
    <text evidence="2">The sequence shown here is derived from an EMBL/GenBank/DDBJ whole genome shotgun (WGS) entry which is preliminary data.</text>
</comment>
<feature type="region of interest" description="Disordered" evidence="1">
    <location>
        <begin position="164"/>
        <end position="188"/>
    </location>
</feature>
<evidence type="ECO:0000256" key="1">
    <source>
        <dbReference type="SAM" id="MobiDB-lite"/>
    </source>
</evidence>
<reference evidence="2 3" key="1">
    <citation type="submission" date="2019-05" db="EMBL/GenBank/DDBJ databases">
        <title>Another draft genome of Portunus trituberculatus and its Hox gene families provides insights of decapod evolution.</title>
        <authorList>
            <person name="Jeong J.-H."/>
            <person name="Song I."/>
            <person name="Kim S."/>
            <person name="Choi T."/>
            <person name="Kim D."/>
            <person name="Ryu S."/>
            <person name="Kim W."/>
        </authorList>
    </citation>
    <scope>NUCLEOTIDE SEQUENCE [LARGE SCALE GENOMIC DNA]</scope>
    <source>
        <tissue evidence="2">Muscle</tissue>
    </source>
</reference>
<dbReference type="EMBL" id="VSRR010003846">
    <property type="protein sequence ID" value="MPC37663.1"/>
    <property type="molecule type" value="Genomic_DNA"/>
</dbReference>
<evidence type="ECO:0000313" key="3">
    <source>
        <dbReference type="Proteomes" id="UP000324222"/>
    </source>
</evidence>